<feature type="non-terminal residue" evidence="2">
    <location>
        <position position="1"/>
    </location>
</feature>
<accession>A0A813K5E7</accession>
<protein>
    <recommendedName>
        <fullName evidence="1">Exportin-2 central domain-containing protein</fullName>
    </recommendedName>
</protein>
<dbReference type="PANTHER" id="PTHR10997">
    <property type="entry name" value="IMPORTIN-7, 8, 11"/>
    <property type="match status" value="1"/>
</dbReference>
<dbReference type="GO" id="GO:0005635">
    <property type="term" value="C:nuclear envelope"/>
    <property type="evidence" value="ECO:0007669"/>
    <property type="project" value="TreeGrafter"/>
</dbReference>
<dbReference type="EMBL" id="CAJNNW010028769">
    <property type="protein sequence ID" value="CAE8697547.1"/>
    <property type="molecule type" value="Genomic_DNA"/>
</dbReference>
<name>A0A813K5E7_POLGL</name>
<dbReference type="Pfam" id="PF08506">
    <property type="entry name" value="Cse1"/>
    <property type="match status" value="1"/>
</dbReference>
<feature type="domain" description="Exportin-2 central" evidence="1">
    <location>
        <begin position="2"/>
        <end position="92"/>
    </location>
</feature>
<gene>
    <name evidence="2" type="ORF">PGLA2088_LOCUS30351</name>
</gene>
<dbReference type="GO" id="GO:0006606">
    <property type="term" value="P:protein import into nucleus"/>
    <property type="evidence" value="ECO:0007669"/>
    <property type="project" value="TreeGrafter"/>
</dbReference>
<dbReference type="InterPro" id="IPR013713">
    <property type="entry name" value="XPO2_central"/>
</dbReference>
<sequence length="93" mass="10527">EKNDQLVAKGIHFLSSSAATHWPQSPFEDPAVLSGICEKVVFPNILLRDSDVELFEDNCSEYVRRDMEGADQETRRRSSMDLVKAMGRLNEAK</sequence>
<proteinExistence type="predicted"/>
<evidence type="ECO:0000259" key="1">
    <source>
        <dbReference type="Pfam" id="PF08506"/>
    </source>
</evidence>
<dbReference type="GO" id="GO:0006611">
    <property type="term" value="P:protein export from nucleus"/>
    <property type="evidence" value="ECO:0007669"/>
    <property type="project" value="TreeGrafter"/>
</dbReference>
<comment type="caution">
    <text evidence="2">The sequence shown here is derived from an EMBL/GenBank/DDBJ whole genome shotgun (WGS) entry which is preliminary data.</text>
</comment>
<evidence type="ECO:0000313" key="2">
    <source>
        <dbReference type="EMBL" id="CAE8697547.1"/>
    </source>
</evidence>
<dbReference type="GO" id="GO:0005829">
    <property type="term" value="C:cytosol"/>
    <property type="evidence" value="ECO:0007669"/>
    <property type="project" value="TreeGrafter"/>
</dbReference>
<dbReference type="AlphaFoldDB" id="A0A813K5E7"/>
<dbReference type="SUPFAM" id="SSF48371">
    <property type="entry name" value="ARM repeat"/>
    <property type="match status" value="1"/>
</dbReference>
<evidence type="ECO:0000313" key="3">
    <source>
        <dbReference type="Proteomes" id="UP000626109"/>
    </source>
</evidence>
<dbReference type="Proteomes" id="UP000626109">
    <property type="component" value="Unassembled WGS sequence"/>
</dbReference>
<dbReference type="PANTHER" id="PTHR10997:SF8">
    <property type="entry name" value="EXPORTIN-2"/>
    <property type="match status" value="1"/>
</dbReference>
<dbReference type="InterPro" id="IPR011989">
    <property type="entry name" value="ARM-like"/>
</dbReference>
<dbReference type="InterPro" id="IPR016024">
    <property type="entry name" value="ARM-type_fold"/>
</dbReference>
<organism evidence="2 3">
    <name type="scientific">Polarella glacialis</name>
    <name type="common">Dinoflagellate</name>
    <dbReference type="NCBI Taxonomy" id="89957"/>
    <lineage>
        <taxon>Eukaryota</taxon>
        <taxon>Sar</taxon>
        <taxon>Alveolata</taxon>
        <taxon>Dinophyceae</taxon>
        <taxon>Suessiales</taxon>
        <taxon>Suessiaceae</taxon>
        <taxon>Polarella</taxon>
    </lineage>
</organism>
<dbReference type="GO" id="GO:0005049">
    <property type="term" value="F:nuclear export signal receptor activity"/>
    <property type="evidence" value="ECO:0007669"/>
    <property type="project" value="TreeGrafter"/>
</dbReference>
<reference evidence="2" key="1">
    <citation type="submission" date="2021-02" db="EMBL/GenBank/DDBJ databases">
        <authorList>
            <person name="Dougan E. K."/>
            <person name="Rhodes N."/>
            <person name="Thang M."/>
            <person name="Chan C."/>
        </authorList>
    </citation>
    <scope>NUCLEOTIDE SEQUENCE</scope>
</reference>
<feature type="non-terminal residue" evidence="2">
    <location>
        <position position="93"/>
    </location>
</feature>
<dbReference type="Gene3D" id="1.25.10.10">
    <property type="entry name" value="Leucine-rich Repeat Variant"/>
    <property type="match status" value="1"/>
</dbReference>